<sequence>MFEKKNAERVPLVTDVRNTYTAVASDQEALQTDGIAGIKHCHDNSRAQEDREREKKVARKRLYVVSVICLIFMIGEIFGGYFAGSLAVMTDAAHLLVDFTSFIISLLSLWLSSRPATHRLSYGWHRAEILGALLSIFTIWLVTGVLVYLAVERLISDDYEIEGTIMLITSGCAVLANIIMALTLHQSGHGHSHGGLSSHGHSHGGKKKKGHDQISNHAHSNDDHVDVEQKGPDYGRRAQQANASVRAAFVHVVGDLLQSLSVLVSAIIIFFKPEYKIADPICTFLFSILVLCTTFTIMRDILVVLMEGIPSGVKYSEVRGGLLAVKGVTAVHNLRIWALTMNQAVLTAHVAIDESVDAQTVLREMTQSCFSSYNFHSVTIQIERQADLKPGCTLCEDPRM</sequence>
<protein>
    <recommendedName>
        <fullName evidence="18">Proton-coupled zinc antiporter SLC30A8</fullName>
    </recommendedName>
    <alternativeName>
        <fullName evidence="16">Solute carrier family 30 member 8</fullName>
    </alternativeName>
    <alternativeName>
        <fullName evidence="19">Zinc transporter 8</fullName>
    </alternativeName>
</protein>
<evidence type="ECO:0000256" key="9">
    <source>
        <dbReference type="ARBA" id="ARBA00022723"/>
    </source>
</evidence>
<comment type="subcellular location">
    <subcellularLocation>
        <location evidence="2">Cell membrane</location>
        <topology evidence="2">Multi-pass membrane protein</topology>
    </subcellularLocation>
    <subcellularLocation>
        <location evidence="1">Cytoplasmic vesicle</location>
        <location evidence="1">Secretory vesicle membrane</location>
        <topology evidence="1">Multi-pass membrane protein</topology>
    </subcellularLocation>
</comment>
<dbReference type="Ensembl" id="ENSSLDT00000000271.1">
    <property type="protein sequence ID" value="ENSSLDP00000000233.1"/>
    <property type="gene ID" value="ENSSLDG00000000275.1"/>
</dbReference>
<evidence type="ECO:0000256" key="21">
    <source>
        <dbReference type="SAM" id="MobiDB-lite"/>
    </source>
</evidence>
<feature type="compositionally biased region" description="Low complexity" evidence="21">
    <location>
        <begin position="190"/>
        <end position="199"/>
    </location>
</feature>
<keyword evidence="5" id="KW-0813">Transport</keyword>
<dbReference type="GO" id="GO:0046872">
    <property type="term" value="F:metal ion binding"/>
    <property type="evidence" value="ECO:0007669"/>
    <property type="project" value="UniProtKB-KW"/>
</dbReference>
<feature type="domain" description="Cation efflux protein transmembrane" evidence="23">
    <location>
        <begin position="63"/>
        <end position="306"/>
    </location>
</feature>
<dbReference type="GO" id="GO:0030658">
    <property type="term" value="C:transport vesicle membrane"/>
    <property type="evidence" value="ECO:0007669"/>
    <property type="project" value="UniProtKB-SubCell"/>
</dbReference>
<dbReference type="InterPro" id="IPR027469">
    <property type="entry name" value="Cation_efflux_TMD_sf"/>
</dbReference>
<evidence type="ECO:0000259" key="23">
    <source>
        <dbReference type="Pfam" id="PF01545"/>
    </source>
</evidence>
<evidence type="ECO:0000313" key="26">
    <source>
        <dbReference type="Proteomes" id="UP000261360"/>
    </source>
</evidence>
<comment type="catalytic activity">
    <reaction evidence="20">
        <text>Zn(2+)(in) + 2 H(+)(out) = Zn(2+)(out) + 2 H(+)(in)</text>
        <dbReference type="Rhea" id="RHEA:72627"/>
        <dbReference type="ChEBI" id="CHEBI:15378"/>
        <dbReference type="ChEBI" id="CHEBI:29105"/>
    </reaction>
</comment>
<evidence type="ECO:0000256" key="17">
    <source>
        <dbReference type="ARBA" id="ARBA00037214"/>
    </source>
</evidence>
<evidence type="ECO:0000313" key="25">
    <source>
        <dbReference type="Ensembl" id="ENSSLDP00000000233.1"/>
    </source>
</evidence>
<feature type="transmembrane region" description="Helical" evidence="22">
    <location>
        <begin position="62"/>
        <end position="86"/>
    </location>
</feature>
<proteinExistence type="inferred from homology"/>
<evidence type="ECO:0000256" key="1">
    <source>
        <dbReference type="ARBA" id="ARBA00004638"/>
    </source>
</evidence>
<keyword evidence="9" id="KW-0479">Metal-binding</keyword>
<keyword evidence="8 22" id="KW-0812">Transmembrane</keyword>
<reference evidence="25" key="1">
    <citation type="submission" date="2025-08" db="UniProtKB">
        <authorList>
            <consortium name="Ensembl"/>
        </authorList>
    </citation>
    <scope>IDENTIFICATION</scope>
</reference>
<evidence type="ECO:0000256" key="5">
    <source>
        <dbReference type="ARBA" id="ARBA00022448"/>
    </source>
</evidence>
<evidence type="ECO:0000256" key="16">
    <source>
        <dbReference type="ARBA" id="ARBA00033403"/>
    </source>
</evidence>
<keyword evidence="11" id="KW-0864">Zinc transport</keyword>
<evidence type="ECO:0000259" key="24">
    <source>
        <dbReference type="Pfam" id="PF16916"/>
    </source>
</evidence>
<feature type="domain" description="Cation efflux protein cytoplasmic" evidence="24">
    <location>
        <begin position="310"/>
        <end position="384"/>
    </location>
</feature>
<dbReference type="GO" id="GO:0005385">
    <property type="term" value="F:zinc ion transmembrane transporter activity"/>
    <property type="evidence" value="ECO:0007669"/>
    <property type="project" value="TreeGrafter"/>
</dbReference>
<keyword evidence="7" id="KW-1003">Cell membrane</keyword>
<dbReference type="PANTHER" id="PTHR11562">
    <property type="entry name" value="CATION EFFLUX PROTEIN/ ZINC TRANSPORTER"/>
    <property type="match status" value="1"/>
</dbReference>
<dbReference type="Proteomes" id="UP000261360">
    <property type="component" value="Unplaced"/>
</dbReference>
<dbReference type="InterPro" id="IPR002524">
    <property type="entry name" value="Cation_efflux"/>
</dbReference>
<dbReference type="GeneTree" id="ENSGT00940000160706"/>
<evidence type="ECO:0000256" key="8">
    <source>
        <dbReference type="ARBA" id="ARBA00022692"/>
    </source>
</evidence>
<dbReference type="AlphaFoldDB" id="A0A3B4WEJ8"/>
<evidence type="ECO:0000256" key="15">
    <source>
        <dbReference type="ARBA" id="ARBA00023329"/>
    </source>
</evidence>
<dbReference type="InterPro" id="IPR058533">
    <property type="entry name" value="Cation_efflux_TM"/>
</dbReference>
<evidence type="ECO:0000256" key="22">
    <source>
        <dbReference type="SAM" id="Phobius"/>
    </source>
</evidence>
<dbReference type="NCBIfam" id="TIGR01297">
    <property type="entry name" value="CDF"/>
    <property type="match status" value="1"/>
</dbReference>
<evidence type="ECO:0000256" key="19">
    <source>
        <dbReference type="ARBA" id="ARBA00042037"/>
    </source>
</evidence>
<feature type="compositionally biased region" description="Basic and acidic residues" evidence="21">
    <location>
        <begin position="211"/>
        <end position="231"/>
    </location>
</feature>
<feature type="transmembrane region" description="Helical" evidence="22">
    <location>
        <begin position="163"/>
        <end position="184"/>
    </location>
</feature>
<dbReference type="GO" id="GO:0010043">
    <property type="term" value="P:response to zinc ion"/>
    <property type="evidence" value="ECO:0007669"/>
    <property type="project" value="TreeGrafter"/>
</dbReference>
<evidence type="ECO:0000256" key="13">
    <source>
        <dbReference type="ARBA" id="ARBA00023065"/>
    </source>
</evidence>
<evidence type="ECO:0000256" key="10">
    <source>
        <dbReference type="ARBA" id="ARBA00022833"/>
    </source>
</evidence>
<evidence type="ECO:0000256" key="18">
    <source>
        <dbReference type="ARBA" id="ARBA00040844"/>
    </source>
</evidence>
<keyword evidence="6" id="KW-0050">Antiport</keyword>
<dbReference type="Gene3D" id="1.20.1510.10">
    <property type="entry name" value="Cation efflux protein transmembrane domain"/>
    <property type="match status" value="1"/>
</dbReference>
<name>A0A3B4WEJ8_SERLL</name>
<evidence type="ECO:0000256" key="4">
    <source>
        <dbReference type="ARBA" id="ARBA00011738"/>
    </source>
</evidence>
<evidence type="ECO:0000256" key="7">
    <source>
        <dbReference type="ARBA" id="ARBA00022475"/>
    </source>
</evidence>
<dbReference type="STRING" id="1841481.ENSSLDP00000000233"/>
<evidence type="ECO:0000256" key="20">
    <source>
        <dbReference type="ARBA" id="ARBA00048349"/>
    </source>
</evidence>
<organism evidence="25 26">
    <name type="scientific">Seriola lalandi dorsalis</name>
    <dbReference type="NCBI Taxonomy" id="1841481"/>
    <lineage>
        <taxon>Eukaryota</taxon>
        <taxon>Metazoa</taxon>
        <taxon>Chordata</taxon>
        <taxon>Craniata</taxon>
        <taxon>Vertebrata</taxon>
        <taxon>Euteleostomi</taxon>
        <taxon>Actinopterygii</taxon>
        <taxon>Neopterygii</taxon>
        <taxon>Teleostei</taxon>
        <taxon>Neoteleostei</taxon>
        <taxon>Acanthomorphata</taxon>
        <taxon>Carangaria</taxon>
        <taxon>Carangiformes</taxon>
        <taxon>Carangidae</taxon>
        <taxon>Seriola</taxon>
    </lineage>
</organism>
<evidence type="ECO:0000256" key="14">
    <source>
        <dbReference type="ARBA" id="ARBA00023136"/>
    </source>
</evidence>
<evidence type="ECO:0000256" key="3">
    <source>
        <dbReference type="ARBA" id="ARBA00008873"/>
    </source>
</evidence>
<keyword evidence="26" id="KW-1185">Reference proteome</keyword>
<keyword evidence="12 22" id="KW-1133">Transmembrane helix</keyword>
<dbReference type="GO" id="GO:0015297">
    <property type="term" value="F:antiporter activity"/>
    <property type="evidence" value="ECO:0007669"/>
    <property type="project" value="UniProtKB-KW"/>
</dbReference>
<reference evidence="25" key="2">
    <citation type="submission" date="2025-09" db="UniProtKB">
        <authorList>
            <consortium name="Ensembl"/>
        </authorList>
    </citation>
    <scope>IDENTIFICATION</scope>
</reference>
<feature type="transmembrane region" description="Helical" evidence="22">
    <location>
        <begin position="132"/>
        <end position="151"/>
    </location>
</feature>
<comment type="subunit">
    <text evidence="4">Homodimer.</text>
</comment>
<keyword evidence="10" id="KW-0862">Zinc</keyword>
<feature type="transmembrane region" description="Helical" evidence="22">
    <location>
        <begin position="277"/>
        <end position="298"/>
    </location>
</feature>
<dbReference type="GO" id="GO:0030073">
    <property type="term" value="P:insulin secretion"/>
    <property type="evidence" value="ECO:0007669"/>
    <property type="project" value="TreeGrafter"/>
</dbReference>
<dbReference type="InterPro" id="IPR027470">
    <property type="entry name" value="Cation_efflux_CTD"/>
</dbReference>
<dbReference type="Pfam" id="PF01545">
    <property type="entry name" value="Cation_efflux"/>
    <property type="match status" value="1"/>
</dbReference>
<evidence type="ECO:0000256" key="6">
    <source>
        <dbReference type="ARBA" id="ARBA00022449"/>
    </source>
</evidence>
<dbReference type="GeneID" id="111657819"/>
<comment type="function">
    <text evidence="17">Proton-coupled zinc ion antiporter mediating the entry of zinc into the lumen of pancreatic beta cell secretory granules, thereby regulating insulin secretion.</text>
</comment>
<dbReference type="GO" id="GO:0009749">
    <property type="term" value="P:response to glucose"/>
    <property type="evidence" value="ECO:0007669"/>
    <property type="project" value="TreeGrafter"/>
</dbReference>
<dbReference type="InterPro" id="IPR050681">
    <property type="entry name" value="CDF/SLC30A"/>
</dbReference>
<dbReference type="OrthoDB" id="9944568at2759"/>
<dbReference type="RefSeq" id="XP_023265911.1">
    <property type="nucleotide sequence ID" value="XM_023410143.1"/>
</dbReference>
<evidence type="ECO:0000256" key="11">
    <source>
        <dbReference type="ARBA" id="ARBA00022906"/>
    </source>
</evidence>
<keyword evidence="13" id="KW-0406">Ion transport</keyword>
<comment type="similarity">
    <text evidence="3">Belongs to the cation diffusion facilitator (CDF) transporter (TC 2.A.4) family. SLC30A subfamily.</text>
</comment>
<feature type="compositionally biased region" description="Basic residues" evidence="21">
    <location>
        <begin position="200"/>
        <end position="210"/>
    </location>
</feature>
<dbReference type="SUPFAM" id="SSF160240">
    <property type="entry name" value="Cation efflux protein cytoplasmic domain-like"/>
    <property type="match status" value="1"/>
</dbReference>
<keyword evidence="14 22" id="KW-0472">Membrane</keyword>
<keyword evidence="15" id="KW-0968">Cytoplasmic vesicle</keyword>
<evidence type="ECO:0000256" key="12">
    <source>
        <dbReference type="ARBA" id="ARBA00022989"/>
    </source>
</evidence>
<dbReference type="Pfam" id="PF16916">
    <property type="entry name" value="ZT_dimer"/>
    <property type="match status" value="1"/>
</dbReference>
<feature type="region of interest" description="Disordered" evidence="21">
    <location>
        <begin position="190"/>
        <end position="231"/>
    </location>
</feature>
<dbReference type="GO" id="GO:0005886">
    <property type="term" value="C:plasma membrane"/>
    <property type="evidence" value="ECO:0007669"/>
    <property type="project" value="UniProtKB-SubCell"/>
</dbReference>
<feature type="transmembrane region" description="Helical" evidence="22">
    <location>
        <begin position="92"/>
        <end position="111"/>
    </location>
</feature>
<dbReference type="SUPFAM" id="SSF161111">
    <property type="entry name" value="Cation efflux protein transmembrane domain-like"/>
    <property type="match status" value="1"/>
</dbReference>
<feature type="transmembrane region" description="Helical" evidence="22">
    <location>
        <begin position="247"/>
        <end position="271"/>
    </location>
</feature>
<evidence type="ECO:0000256" key="2">
    <source>
        <dbReference type="ARBA" id="ARBA00004651"/>
    </source>
</evidence>
<accession>A0A3B4WEJ8</accession>
<dbReference type="PANTHER" id="PTHR11562:SF37">
    <property type="entry name" value="PROTON-COUPLED ZINC ANTIPORTER SLC30A8"/>
    <property type="match status" value="1"/>
</dbReference>
<dbReference type="InterPro" id="IPR036837">
    <property type="entry name" value="Cation_efflux_CTD_sf"/>
</dbReference>